<accession>A0ABP0W0R5</accession>
<dbReference type="Proteomes" id="UP001497444">
    <property type="component" value="Chromosome 12"/>
</dbReference>
<reference evidence="1" key="1">
    <citation type="submission" date="2024-02" db="EMBL/GenBank/DDBJ databases">
        <authorList>
            <consortium name="ELIXIR-Norway"/>
            <consortium name="Elixir Norway"/>
        </authorList>
    </citation>
    <scope>NUCLEOTIDE SEQUENCE</scope>
</reference>
<organism evidence="1 2">
    <name type="scientific">Sphagnum jensenii</name>
    <dbReference type="NCBI Taxonomy" id="128206"/>
    <lineage>
        <taxon>Eukaryota</taxon>
        <taxon>Viridiplantae</taxon>
        <taxon>Streptophyta</taxon>
        <taxon>Embryophyta</taxon>
        <taxon>Bryophyta</taxon>
        <taxon>Sphagnophytina</taxon>
        <taxon>Sphagnopsida</taxon>
        <taxon>Sphagnales</taxon>
        <taxon>Sphagnaceae</taxon>
        <taxon>Sphagnum</taxon>
    </lineage>
</organism>
<name>A0ABP0W0R5_9BRYO</name>
<sequence>MMSARHTERNIDAGCRALDHAACGSSRITSEQLINCDCHHDSTCVVDDSTSTASFRSNAGGHQEAADLVIYNDDAGRSSHMDIEEEAVATAVRLISAGENKSVP</sequence>
<evidence type="ECO:0000313" key="2">
    <source>
        <dbReference type="Proteomes" id="UP001497444"/>
    </source>
</evidence>
<gene>
    <name evidence="1" type="ORF">CSSPJE1EN1_LOCUS5264</name>
</gene>
<dbReference type="EMBL" id="OZ020107">
    <property type="protein sequence ID" value="CAK9259786.1"/>
    <property type="molecule type" value="Genomic_DNA"/>
</dbReference>
<proteinExistence type="predicted"/>
<keyword evidence="2" id="KW-1185">Reference proteome</keyword>
<protein>
    <submittedName>
        <fullName evidence="1">Uncharacterized protein</fullName>
    </submittedName>
</protein>
<evidence type="ECO:0000313" key="1">
    <source>
        <dbReference type="EMBL" id="CAK9259786.1"/>
    </source>
</evidence>